<comment type="caution">
    <text evidence="1">The sequence shown here is derived from an EMBL/GenBank/DDBJ whole genome shotgun (WGS) entry which is preliminary data.</text>
</comment>
<proteinExistence type="predicted"/>
<dbReference type="RefSeq" id="WP_229897482.1">
    <property type="nucleotide sequence ID" value="NZ_BMVC01000002.1"/>
</dbReference>
<name>A0A919C7Z2_9ACTN</name>
<reference evidence="1" key="2">
    <citation type="submission" date="2020-09" db="EMBL/GenBank/DDBJ databases">
        <authorList>
            <person name="Sun Q."/>
            <person name="Ohkuma M."/>
        </authorList>
    </citation>
    <scope>NUCLEOTIDE SEQUENCE</scope>
    <source>
        <strain evidence="1">JCM 4637</strain>
    </source>
</reference>
<accession>A0A919C7Z2</accession>
<reference evidence="1" key="1">
    <citation type="journal article" date="2014" name="Int. J. Syst. Evol. Microbiol.">
        <title>Complete genome sequence of Corynebacterium casei LMG S-19264T (=DSM 44701T), isolated from a smear-ripened cheese.</title>
        <authorList>
            <consortium name="US DOE Joint Genome Institute (JGI-PGF)"/>
            <person name="Walter F."/>
            <person name="Albersmeier A."/>
            <person name="Kalinowski J."/>
            <person name="Ruckert C."/>
        </authorList>
    </citation>
    <scope>NUCLEOTIDE SEQUENCE</scope>
    <source>
        <strain evidence="1">JCM 4637</strain>
    </source>
</reference>
<sequence>MVNAVPPFLLRHRVVVEPYLGDTAYGAQYGAAVAEVPALVAEQRTMIRDATGRAVTSTAQVIAGPDLVCPVGSRITLPSGRVTTALAVARHTAPGLPVPACCEVSCE</sequence>
<evidence type="ECO:0008006" key="3">
    <source>
        <dbReference type="Google" id="ProtNLM"/>
    </source>
</evidence>
<gene>
    <name evidence="1" type="ORF">GCM10010334_09810</name>
</gene>
<dbReference type="AlphaFoldDB" id="A0A919C7Z2"/>
<organism evidence="1 2">
    <name type="scientific">Streptomyces finlayi</name>
    <dbReference type="NCBI Taxonomy" id="67296"/>
    <lineage>
        <taxon>Bacteria</taxon>
        <taxon>Bacillati</taxon>
        <taxon>Actinomycetota</taxon>
        <taxon>Actinomycetes</taxon>
        <taxon>Kitasatosporales</taxon>
        <taxon>Streptomycetaceae</taxon>
        <taxon>Streptomyces</taxon>
    </lineage>
</organism>
<protein>
    <recommendedName>
        <fullName evidence="3">Head-to-tail stopper</fullName>
    </recommendedName>
</protein>
<evidence type="ECO:0000313" key="1">
    <source>
        <dbReference type="EMBL" id="GHC81961.1"/>
    </source>
</evidence>
<dbReference type="EMBL" id="BMVC01000002">
    <property type="protein sequence ID" value="GHC81961.1"/>
    <property type="molecule type" value="Genomic_DNA"/>
</dbReference>
<evidence type="ECO:0000313" key="2">
    <source>
        <dbReference type="Proteomes" id="UP000638353"/>
    </source>
</evidence>
<dbReference type="Proteomes" id="UP000638353">
    <property type="component" value="Unassembled WGS sequence"/>
</dbReference>